<dbReference type="InterPro" id="IPR023213">
    <property type="entry name" value="CAT-like_dom_sf"/>
</dbReference>
<dbReference type="NCBIfam" id="TIGR01733">
    <property type="entry name" value="AA-adenyl-dom"/>
    <property type="match status" value="1"/>
</dbReference>
<dbReference type="Gene3D" id="3.40.50.980">
    <property type="match status" value="2"/>
</dbReference>
<dbReference type="PROSITE" id="PS00455">
    <property type="entry name" value="AMP_BINDING"/>
    <property type="match status" value="1"/>
</dbReference>
<comment type="caution">
    <text evidence="11">The sequence shown here is derived from an EMBL/GenBank/DDBJ whole genome shotgun (WGS) entry which is preliminary data.</text>
</comment>
<dbReference type="SMART" id="SM00825">
    <property type="entry name" value="PKS_KS"/>
    <property type="match status" value="1"/>
</dbReference>
<comment type="similarity">
    <text evidence="8">In the C-terminal section; belongs to the NRP synthetase family.</text>
</comment>
<sequence length="2152" mass="230142">MQQLLAILAEKQVRIELRDGKLHVHAAPGVMTRELQHALGEHKDALIGHLQAQSALAPAENYPQAVAAIEDADQPFALNPVQHAYWFGRNGSLALGGTSTHVYMEFACRDAVDPARLSAALRHVIARHGMLRAIVDADGRQRVLPRVDPYQIQVHDLSGLDDTGTAQALAGIRKEMSELVLPSDRWPLYVIRLIRLPGDAWHLCMGWDFLTIDAWSMMIILREWARFYADPDFSPHPLQLTFRDYVLAEERCRALPSYQRARRYWLDRLDTLPGPATLPQSKARPDTRYALTRRTLKLAPSQWTQLRARARAQGITASNLLLAAFSDVLARWSGTPRFCVNLTLFNRLPLHEQANAIVGDFTTLMLVEIDASRGGSFRDRVGRVQAQCLRDMEHRQFNAVDVIRELNRGKDAALDASFPIVFTSTLMLDGSRAESSNAFNAFGPMVYGISQTPQVSLDCQVFDIGGELLVNWDASDALFQAGVLDAMFAAYATLLDTLAADDAAWDSTDPVPLPAAQAATRARANATAAATPDHCLHEPFVAEALRDPGRLAVRCGGRALSYGSLLANSATLASQLIQSGAAPGQLIGICGARGPEQVVAVMAVMLAGSAYLPVDARWPALRRDQVLAESEARIVLALPGCPDDGFACGIVRVDVRIDPDRAALTQAPPRRQSPADLAYVIFTSGSTGRPKGVVIDHRAAVNTVAHINRIFALEASDKVLAVSDLGFDLSVYDLFGTLAAGATLVVPEPSLGRDPGHWHTLIRRESVTVWNSAPQLMNMLVDFAQSIVDGAIPSLRLALLSGDWIPVKLPDRLRAIAGDLDIVSLGGATECAIWSIHFPIGAVDPGWSSIPYGIPLPNQTFHVLDAGLRAVPDWVAGDLYIGGSGLAQGYWKDEHKTSLGFLVHPDSGERLYRTGDKGRYRNDGVIEFLGRDDLQVKVRGNRVELGEISSVLAAHATVREAAVRVLGEGSNSRLVAYAVPASAGAALDESALRTHLSERLPDYMVPARILALDGLPLSGNGKVLLDSLPVPSDGERVAADTVTLPRSQTEHRIWSVWCRVLGKELLHIRANFFDVGGDSLSLVEVMNQLNLGREQPLSINALLQYTTIESLARHLDGQDGAGRRQHNAAAAAKAPPDGHDDAVAVIGMAGRFPDADNVHALWTNLTAGHCAVRQFSDAALLAAGVDPLQLAAPDYVKAGVVLAGIDRFDAGYFDLTPADAAIMDPQQRLLLECATAALDDAGYADERGGARIGAFVGKGTNFYLYEHLIGNLELARNADVIGMLSLNEADYAATLLSYKLGLTGPSLGINTACSTSLVAVHAACHSLTRSRDCEIAIAGGVTIANTVSPSGYSYVSGHITSPDGYCRAFADDAKGCVFGSGVGLVVLKPLKRAIADGDNVLAVIKATAINNDGARKLGFTAPSAQGQARAIADALEAAGCGPDAIQSIEAHGTGTALGDPIEFEGLRAVFGGPRASGERCPLGSIKTNIGHLGSAAGIAGLIKMIQSLRHRQIPPSLHAAVPSRKIDFADSPFFVNTELRDWPAPASGPRRGGVSAFGVGGTNAHVIVEEAPAAPATPDRARTARSELLVLSARTSDACRQAAGELAAALRGDTQLVLEDVAHTLQLGRKAHEWRLALVCEDNDDAVRALDAAALPLREFNHRHTPQVVLVLAGEGIARIDAIACLHRQEPAFADAFNRCAQVLLGIAAYDLQPLLTHADAAHIQALPPRQRMGLQFASEYALAQLWLSLGIKPAALLGRALGEYVAACLAAVFSLETALALVDAQARLLLPQEPEQHCTVDATADSLQDLVDGCGCRIVSVDGAQRCGVSGTAERILALSQRLHSLGIGHQQASAVLSTARAASASGDTGYAAYAQLLAQASLQPPALALVLSGNERERRAPDDRRYWERQPSNLVQFHSALQKIDRLGDPIVLSIGACAAFDAVGTDARPRIRGVAAAGDSDGVNDARKVFLQAVAALWMAGVDVDWNGLHAGCTPRRVSLPSYPFQRSRHWIERSAFNRLGAAATLAPGHHGAQEPAPATPPDDAAHVATTDQRGRIQADIAAIWEGVLGTKNIGSNDNFFDIGGKSLTATSIFARIKSEFGLELPLDKMFEFATIRQMSLYVAAKLDPAIVDRLSPQELEEMLAMTED</sequence>
<dbReference type="Gene3D" id="1.10.10.1830">
    <property type="entry name" value="Non-ribosomal peptide synthase, adenylation domain"/>
    <property type="match status" value="1"/>
</dbReference>
<dbReference type="CDD" id="cd12114">
    <property type="entry name" value="A_NRPS_TlmIV_like"/>
    <property type="match status" value="1"/>
</dbReference>
<dbReference type="InterPro" id="IPR001227">
    <property type="entry name" value="Ac_transferase_dom_sf"/>
</dbReference>
<dbReference type="Gene3D" id="3.40.47.10">
    <property type="match status" value="1"/>
</dbReference>
<reference evidence="11" key="2">
    <citation type="submission" date="2022-08" db="EMBL/GenBank/DDBJ databases">
        <authorList>
            <person name="Iruegas-Bocardo F."/>
            <person name="Weisberg A.J."/>
            <person name="Riutta E.R."/>
            <person name="Kilday K."/>
            <person name="Bonkowski J.C."/>
            <person name="Creswell T."/>
            <person name="Daughtrey M.L."/>
            <person name="Rane K."/>
            <person name="Grunwald N.J."/>
            <person name="Chang J.H."/>
            <person name="Putnam M.L."/>
        </authorList>
    </citation>
    <scope>NUCLEOTIDE SEQUENCE</scope>
    <source>
        <strain evidence="11">22-338</strain>
    </source>
</reference>
<dbReference type="InterPro" id="IPR010071">
    <property type="entry name" value="AA_adenyl_dom"/>
</dbReference>
<dbReference type="Pfam" id="PF00550">
    <property type="entry name" value="PP-binding"/>
    <property type="match status" value="2"/>
</dbReference>
<dbReference type="Pfam" id="PF18563">
    <property type="entry name" value="TubC_N"/>
    <property type="match status" value="1"/>
</dbReference>
<dbReference type="InterPro" id="IPR014043">
    <property type="entry name" value="Acyl_transferase_dom"/>
</dbReference>
<dbReference type="SUPFAM" id="SSF52151">
    <property type="entry name" value="FabD/lysophospholipase-like"/>
    <property type="match status" value="1"/>
</dbReference>
<evidence type="ECO:0000259" key="10">
    <source>
        <dbReference type="PROSITE" id="PS52004"/>
    </source>
</evidence>
<dbReference type="Pfam" id="PF00501">
    <property type="entry name" value="AMP-binding"/>
    <property type="match status" value="1"/>
</dbReference>
<dbReference type="Gene3D" id="3.30.559.10">
    <property type="entry name" value="Chloramphenicol acetyltransferase-like domain"/>
    <property type="match status" value="1"/>
</dbReference>
<dbReference type="FunFam" id="3.30.559.10:FF:000023">
    <property type="entry name" value="Non-ribosomal peptide synthetase"/>
    <property type="match status" value="1"/>
</dbReference>
<dbReference type="InterPro" id="IPR045851">
    <property type="entry name" value="AMP-bd_C_sf"/>
</dbReference>
<evidence type="ECO:0000313" key="11">
    <source>
        <dbReference type="EMBL" id="MDC8638263.1"/>
    </source>
</evidence>
<dbReference type="InterPro" id="IPR000873">
    <property type="entry name" value="AMP-dep_synth/lig_dom"/>
</dbReference>
<dbReference type="InterPro" id="IPR041464">
    <property type="entry name" value="TubC_N"/>
</dbReference>
<evidence type="ECO:0000256" key="3">
    <source>
        <dbReference type="ARBA" id="ARBA00005194"/>
    </source>
</evidence>
<evidence type="ECO:0000256" key="1">
    <source>
        <dbReference type="ARBA" id="ARBA00001957"/>
    </source>
</evidence>
<dbReference type="GO" id="GO:0004315">
    <property type="term" value="F:3-oxoacyl-[acyl-carrier-protein] synthase activity"/>
    <property type="evidence" value="ECO:0007669"/>
    <property type="project" value="InterPro"/>
</dbReference>
<evidence type="ECO:0000256" key="4">
    <source>
        <dbReference type="ARBA" id="ARBA00022450"/>
    </source>
</evidence>
<keyword evidence="5" id="KW-0597">Phosphoprotein</keyword>
<dbReference type="Pfam" id="PF00698">
    <property type="entry name" value="Acyl_transf_1"/>
    <property type="match status" value="1"/>
</dbReference>
<dbReference type="PROSITE" id="PS00606">
    <property type="entry name" value="KS3_1"/>
    <property type="match status" value="1"/>
</dbReference>
<keyword evidence="6" id="KW-0436">Ligase</keyword>
<name>A0A9X4H5J5_9XANT</name>
<evidence type="ECO:0000256" key="5">
    <source>
        <dbReference type="ARBA" id="ARBA00022553"/>
    </source>
</evidence>
<dbReference type="Proteomes" id="UP001140230">
    <property type="component" value="Unassembled WGS sequence"/>
</dbReference>
<accession>A0A9X4H5J5</accession>
<proteinExistence type="inferred from homology"/>
<evidence type="ECO:0000256" key="7">
    <source>
        <dbReference type="ARBA" id="ARBA00022679"/>
    </source>
</evidence>
<dbReference type="GO" id="GO:0043041">
    <property type="term" value="P:amino acid activation for nonribosomal peptide biosynthetic process"/>
    <property type="evidence" value="ECO:0007669"/>
    <property type="project" value="TreeGrafter"/>
</dbReference>
<dbReference type="Gene3D" id="3.30.70.3290">
    <property type="match status" value="1"/>
</dbReference>
<comment type="cofactor">
    <cofactor evidence="1">
        <name>pantetheine 4'-phosphate</name>
        <dbReference type="ChEBI" id="CHEBI:47942"/>
    </cofactor>
</comment>
<dbReference type="InterPro" id="IPR014030">
    <property type="entry name" value="Ketoacyl_synth_N"/>
</dbReference>
<dbReference type="InterPro" id="IPR001242">
    <property type="entry name" value="Condensation_dom"/>
</dbReference>
<dbReference type="InterPro" id="IPR044894">
    <property type="entry name" value="TubC_N_sf"/>
</dbReference>
<dbReference type="EMBL" id="JANWTP010000029">
    <property type="protein sequence ID" value="MDC8638263.1"/>
    <property type="molecule type" value="Genomic_DNA"/>
</dbReference>
<dbReference type="InterPro" id="IPR057737">
    <property type="entry name" value="Condensation_MtbB-like"/>
</dbReference>
<dbReference type="SUPFAM" id="SSF52777">
    <property type="entry name" value="CoA-dependent acyltransferases"/>
    <property type="match status" value="2"/>
</dbReference>
<feature type="domain" description="Ketosynthase family 3 (KS3)" evidence="10">
    <location>
        <begin position="1140"/>
        <end position="1570"/>
    </location>
</feature>
<dbReference type="InterPro" id="IPR020806">
    <property type="entry name" value="PKS_PP-bd"/>
</dbReference>
<dbReference type="Gene3D" id="3.30.559.30">
    <property type="entry name" value="Nonribosomal peptide synthetase, condensation domain"/>
    <property type="match status" value="1"/>
</dbReference>
<dbReference type="FunFam" id="3.30.559.30:FF:000006">
    <property type="entry name" value="Yersiniabactin polyketide/non-ribosomal peptide synthetase"/>
    <property type="match status" value="1"/>
</dbReference>
<dbReference type="CDD" id="cd19535">
    <property type="entry name" value="Cyc_NRPS"/>
    <property type="match status" value="1"/>
</dbReference>
<dbReference type="SUPFAM" id="SSF56801">
    <property type="entry name" value="Acetyl-CoA synthetase-like"/>
    <property type="match status" value="1"/>
</dbReference>
<dbReference type="PROSITE" id="PS50075">
    <property type="entry name" value="CARRIER"/>
    <property type="match status" value="2"/>
</dbReference>
<comment type="pathway">
    <text evidence="3">Lipid metabolism; fatty acid biosynthesis.</text>
</comment>
<dbReference type="GO" id="GO:0016874">
    <property type="term" value="F:ligase activity"/>
    <property type="evidence" value="ECO:0007669"/>
    <property type="project" value="UniProtKB-KW"/>
</dbReference>
<dbReference type="Pfam" id="PF00109">
    <property type="entry name" value="ketoacyl-synt"/>
    <property type="match status" value="1"/>
</dbReference>
<dbReference type="PROSITE" id="PS52004">
    <property type="entry name" value="KS3_2"/>
    <property type="match status" value="1"/>
</dbReference>
<protein>
    <submittedName>
        <fullName evidence="11">Amino acid adenylation domain-containing protein</fullName>
    </submittedName>
</protein>
<dbReference type="Gene3D" id="3.30.300.30">
    <property type="match status" value="1"/>
</dbReference>
<organism evidence="11 12">
    <name type="scientific">Xanthomonas hortorum pv. hederae</name>
    <dbReference type="NCBI Taxonomy" id="453603"/>
    <lineage>
        <taxon>Bacteria</taxon>
        <taxon>Pseudomonadati</taxon>
        <taxon>Pseudomonadota</taxon>
        <taxon>Gammaproteobacteria</taxon>
        <taxon>Lysobacterales</taxon>
        <taxon>Lysobacteraceae</taxon>
        <taxon>Xanthomonas</taxon>
    </lineage>
</organism>
<dbReference type="PANTHER" id="PTHR45527">
    <property type="entry name" value="NONRIBOSOMAL PEPTIDE SYNTHETASE"/>
    <property type="match status" value="1"/>
</dbReference>
<reference evidence="11" key="1">
    <citation type="journal article" date="2022" name="Phytopathology">
        <title>Whole genome sequencing-based tracing of a 2022 introduction and outbreak of Xanthomonas hortorum pv. pelargonii.</title>
        <authorList>
            <person name="Iruegas Bocardo F."/>
            <person name="Weisberg A.J."/>
            <person name="Riutta E.R."/>
            <person name="Kilday K.B."/>
            <person name="Bonkowski J.C."/>
            <person name="Creswell T.C."/>
            <person name="Daughtrey M."/>
            <person name="Rane K.K."/>
            <person name="Grunwald N.J."/>
            <person name="Chang J.H."/>
            <person name="Putnam M."/>
        </authorList>
    </citation>
    <scope>NUCLEOTIDE SEQUENCE</scope>
    <source>
        <strain evidence="11">22-338</strain>
    </source>
</reference>
<dbReference type="FunFam" id="3.40.50.12780:FF:000012">
    <property type="entry name" value="Non-ribosomal peptide synthetase"/>
    <property type="match status" value="1"/>
</dbReference>
<evidence type="ECO:0000313" key="12">
    <source>
        <dbReference type="Proteomes" id="UP001140230"/>
    </source>
</evidence>
<keyword evidence="7" id="KW-0808">Transferase</keyword>
<evidence type="ECO:0000256" key="2">
    <source>
        <dbReference type="ARBA" id="ARBA00004924"/>
    </source>
</evidence>
<dbReference type="Gene3D" id="1.10.1200.10">
    <property type="entry name" value="ACP-like"/>
    <property type="match status" value="2"/>
</dbReference>
<dbReference type="InterPro" id="IPR009081">
    <property type="entry name" value="PP-bd_ACP"/>
</dbReference>
<gene>
    <name evidence="11" type="ORF">NY667_10580</name>
</gene>
<dbReference type="PANTHER" id="PTHR45527:SF10">
    <property type="entry name" value="PYOCHELIN SYNTHASE PCHF"/>
    <property type="match status" value="1"/>
</dbReference>
<feature type="domain" description="Carrier" evidence="9">
    <location>
        <begin position="1044"/>
        <end position="1119"/>
    </location>
</feature>
<dbReference type="Gene3D" id="2.30.38.10">
    <property type="entry name" value="Luciferase, Domain 3"/>
    <property type="match status" value="1"/>
</dbReference>
<dbReference type="InterPro" id="IPR025110">
    <property type="entry name" value="AMP-bd_C"/>
</dbReference>
<dbReference type="InterPro" id="IPR016035">
    <property type="entry name" value="Acyl_Trfase/lysoPLipase"/>
</dbReference>
<dbReference type="InterPro" id="IPR020845">
    <property type="entry name" value="AMP-binding_CS"/>
</dbReference>
<dbReference type="Pfam" id="PF00668">
    <property type="entry name" value="Condensation"/>
    <property type="match status" value="1"/>
</dbReference>
<dbReference type="InterPro" id="IPR016039">
    <property type="entry name" value="Thiolase-like"/>
</dbReference>
<feature type="domain" description="Carrier" evidence="9">
    <location>
        <begin position="2055"/>
        <end position="2130"/>
    </location>
</feature>
<dbReference type="SUPFAM" id="SSF53901">
    <property type="entry name" value="Thiolase-like"/>
    <property type="match status" value="1"/>
</dbReference>
<keyword evidence="4" id="KW-0596">Phosphopantetheine</keyword>
<dbReference type="InterPro" id="IPR020841">
    <property type="entry name" value="PKS_Beta-ketoAc_synthase_dom"/>
</dbReference>
<dbReference type="RefSeq" id="WP_273664068.1">
    <property type="nucleotide sequence ID" value="NZ_CP168178.1"/>
</dbReference>
<dbReference type="GO" id="GO:0006633">
    <property type="term" value="P:fatty acid biosynthetic process"/>
    <property type="evidence" value="ECO:0007669"/>
    <property type="project" value="InterPro"/>
</dbReference>
<dbReference type="SMART" id="SM00823">
    <property type="entry name" value="PKS_PP"/>
    <property type="match status" value="2"/>
</dbReference>
<dbReference type="CDD" id="cd00833">
    <property type="entry name" value="PKS"/>
    <property type="match status" value="1"/>
</dbReference>
<dbReference type="SUPFAM" id="SSF47336">
    <property type="entry name" value="ACP-like"/>
    <property type="match status" value="2"/>
</dbReference>
<dbReference type="Pfam" id="PF02801">
    <property type="entry name" value="Ketoacyl-synt_C"/>
    <property type="match status" value="1"/>
</dbReference>
<dbReference type="GO" id="GO:0031177">
    <property type="term" value="F:phosphopantetheine binding"/>
    <property type="evidence" value="ECO:0007669"/>
    <property type="project" value="InterPro"/>
</dbReference>
<comment type="pathway">
    <text evidence="2">Siderophore biosynthesis.</text>
</comment>
<dbReference type="Gene3D" id="3.40.366.10">
    <property type="entry name" value="Malonyl-Coenzyme A Acyl Carrier Protein, domain 2"/>
    <property type="match status" value="1"/>
</dbReference>
<dbReference type="Pfam" id="PF13193">
    <property type="entry name" value="AMP-binding_C"/>
    <property type="match status" value="1"/>
</dbReference>
<dbReference type="InterPro" id="IPR018201">
    <property type="entry name" value="Ketoacyl_synth_AS"/>
</dbReference>
<evidence type="ECO:0000256" key="6">
    <source>
        <dbReference type="ARBA" id="ARBA00022598"/>
    </source>
</evidence>
<dbReference type="InterPro" id="IPR036736">
    <property type="entry name" value="ACP-like_sf"/>
</dbReference>
<dbReference type="InterPro" id="IPR014031">
    <property type="entry name" value="Ketoacyl_synth_C"/>
</dbReference>
<dbReference type="GO" id="GO:0044550">
    <property type="term" value="P:secondary metabolite biosynthetic process"/>
    <property type="evidence" value="ECO:0007669"/>
    <property type="project" value="TreeGrafter"/>
</dbReference>
<evidence type="ECO:0000259" key="9">
    <source>
        <dbReference type="PROSITE" id="PS50075"/>
    </source>
</evidence>
<dbReference type="SMART" id="SM00827">
    <property type="entry name" value="PKS_AT"/>
    <property type="match status" value="1"/>
</dbReference>
<dbReference type="GO" id="GO:0005737">
    <property type="term" value="C:cytoplasm"/>
    <property type="evidence" value="ECO:0007669"/>
    <property type="project" value="TreeGrafter"/>
</dbReference>
<evidence type="ECO:0000256" key="8">
    <source>
        <dbReference type="ARBA" id="ARBA00029443"/>
    </source>
</evidence>
<dbReference type="Pfam" id="PF22621">
    <property type="entry name" value="CurL-like_PKS_C"/>
    <property type="match status" value="1"/>
</dbReference>